<evidence type="ECO:0000313" key="9">
    <source>
        <dbReference type="Proteomes" id="UP000078507"/>
    </source>
</evidence>
<reference evidence="8 9" key="1">
    <citation type="submission" date="2015-11" db="EMBL/GenBank/DDBJ databases">
        <title>Ensifer anhuiense sp. nov., an effective nitrogen fixation bacterium with Glycine soja.</title>
        <authorList>
            <person name="Yan H."/>
            <person name="Chen W."/>
        </authorList>
    </citation>
    <scope>NUCLEOTIDE SEQUENCE [LARGE SCALE GENOMIC DNA]</scope>
    <source>
        <strain evidence="8 9">LMG 7837</strain>
    </source>
</reference>
<dbReference type="InterPro" id="IPR005490">
    <property type="entry name" value="LD_TPept_cat_dom"/>
</dbReference>
<accession>A0A178YBC8</accession>
<keyword evidence="4" id="KW-0133">Cell shape</keyword>
<dbReference type="GO" id="GO:0071555">
    <property type="term" value="P:cell wall organization"/>
    <property type="evidence" value="ECO:0007669"/>
    <property type="project" value="UniProtKB-KW"/>
</dbReference>
<dbReference type="EMBL" id="LNQB01000073">
    <property type="protein sequence ID" value="OAP44779.1"/>
    <property type="molecule type" value="Genomic_DNA"/>
</dbReference>
<protein>
    <recommendedName>
        <fullName evidence="7">L,D-TPase catalytic domain-containing protein</fullName>
    </recommendedName>
</protein>
<dbReference type="GO" id="GO:0008360">
    <property type="term" value="P:regulation of cell shape"/>
    <property type="evidence" value="ECO:0007669"/>
    <property type="project" value="UniProtKB-KW"/>
</dbReference>
<dbReference type="CDD" id="cd16913">
    <property type="entry name" value="YkuD_like"/>
    <property type="match status" value="1"/>
</dbReference>
<keyword evidence="9" id="KW-1185">Reference proteome</keyword>
<name>A0A178YBC8_SINSA</name>
<dbReference type="GO" id="GO:0016740">
    <property type="term" value="F:transferase activity"/>
    <property type="evidence" value="ECO:0007669"/>
    <property type="project" value="UniProtKB-KW"/>
</dbReference>
<comment type="pathway">
    <text evidence="1">Cell wall biogenesis; peptidoglycan biosynthesis.</text>
</comment>
<evidence type="ECO:0000259" key="7">
    <source>
        <dbReference type="Pfam" id="PF03734"/>
    </source>
</evidence>
<evidence type="ECO:0000256" key="6">
    <source>
        <dbReference type="ARBA" id="ARBA00023316"/>
    </source>
</evidence>
<comment type="caution">
    <text evidence="8">The sequence shown here is derived from an EMBL/GenBank/DDBJ whole genome shotgun (WGS) entry which is preliminary data.</text>
</comment>
<dbReference type="AlphaFoldDB" id="A0A178YBC8"/>
<dbReference type="PANTHER" id="PTHR36699:SF1">
    <property type="entry name" value="L,D-TRANSPEPTIDASE YAFK-RELATED"/>
    <property type="match status" value="1"/>
</dbReference>
<feature type="domain" description="L,D-TPase catalytic" evidence="7">
    <location>
        <begin position="52"/>
        <end position="120"/>
    </location>
</feature>
<dbReference type="GO" id="GO:0009252">
    <property type="term" value="P:peptidoglycan biosynthetic process"/>
    <property type="evidence" value="ECO:0007669"/>
    <property type="project" value="UniProtKB-UniPathway"/>
</dbReference>
<dbReference type="SUPFAM" id="SSF141523">
    <property type="entry name" value="L,D-transpeptidase catalytic domain-like"/>
    <property type="match status" value="1"/>
</dbReference>
<organism evidence="8 9">
    <name type="scientific">Sinorhizobium saheli</name>
    <dbReference type="NCBI Taxonomy" id="36856"/>
    <lineage>
        <taxon>Bacteria</taxon>
        <taxon>Pseudomonadati</taxon>
        <taxon>Pseudomonadota</taxon>
        <taxon>Alphaproteobacteria</taxon>
        <taxon>Hyphomicrobiales</taxon>
        <taxon>Rhizobiaceae</taxon>
        <taxon>Sinorhizobium/Ensifer group</taxon>
        <taxon>Sinorhizobium</taxon>
    </lineage>
</organism>
<evidence type="ECO:0000256" key="1">
    <source>
        <dbReference type="ARBA" id="ARBA00004752"/>
    </source>
</evidence>
<dbReference type="STRING" id="36856.ATB98_18180"/>
<comment type="similarity">
    <text evidence="2">Belongs to the YkuD family.</text>
</comment>
<evidence type="ECO:0000313" key="8">
    <source>
        <dbReference type="EMBL" id="OAP44779.1"/>
    </source>
</evidence>
<evidence type="ECO:0000256" key="2">
    <source>
        <dbReference type="ARBA" id="ARBA00005992"/>
    </source>
</evidence>
<dbReference type="InterPro" id="IPR038063">
    <property type="entry name" value="Transpep_catalytic_dom"/>
</dbReference>
<dbReference type="Gene3D" id="2.40.440.10">
    <property type="entry name" value="L,D-transpeptidase catalytic domain-like"/>
    <property type="match status" value="1"/>
</dbReference>
<gene>
    <name evidence="8" type="ORF">ATB98_18180</name>
</gene>
<keyword evidence="3" id="KW-0808">Transferase</keyword>
<dbReference type="UniPathway" id="UPA00219"/>
<dbReference type="GO" id="GO:0004180">
    <property type="term" value="F:carboxypeptidase activity"/>
    <property type="evidence" value="ECO:0007669"/>
    <property type="project" value="UniProtKB-ARBA"/>
</dbReference>
<evidence type="ECO:0000256" key="4">
    <source>
        <dbReference type="ARBA" id="ARBA00022960"/>
    </source>
</evidence>
<sequence>MRKGVVELEPLIKCPGSIAAEVDVMKIARFCLLALGLMLSQPMAAAADTADRVVVYKERRVLQLFAGERLLREYPIALGGDPVGHKRREGDQKTPEGRYVLDWRNDASSFYRSYIFPIPNRKTSRRLPRAASTLAA</sequence>
<keyword evidence="5" id="KW-0573">Peptidoglycan synthesis</keyword>
<keyword evidence="6" id="KW-0961">Cell wall biogenesis/degradation</keyword>
<evidence type="ECO:0000256" key="3">
    <source>
        <dbReference type="ARBA" id="ARBA00022679"/>
    </source>
</evidence>
<dbReference type="Pfam" id="PF03734">
    <property type="entry name" value="YkuD"/>
    <property type="match status" value="1"/>
</dbReference>
<dbReference type="PANTHER" id="PTHR36699">
    <property type="entry name" value="LD-TRANSPEPTIDASE"/>
    <property type="match status" value="1"/>
</dbReference>
<evidence type="ECO:0000256" key="5">
    <source>
        <dbReference type="ARBA" id="ARBA00022984"/>
    </source>
</evidence>
<proteinExistence type="inferred from homology"/>
<dbReference type="Proteomes" id="UP000078507">
    <property type="component" value="Unassembled WGS sequence"/>
</dbReference>